<organism evidence="2 3">
    <name type="scientific">Colletotrichum spaethianum</name>
    <dbReference type="NCBI Taxonomy" id="700344"/>
    <lineage>
        <taxon>Eukaryota</taxon>
        <taxon>Fungi</taxon>
        <taxon>Dikarya</taxon>
        <taxon>Ascomycota</taxon>
        <taxon>Pezizomycotina</taxon>
        <taxon>Sordariomycetes</taxon>
        <taxon>Hypocreomycetidae</taxon>
        <taxon>Glomerellales</taxon>
        <taxon>Glomerellaceae</taxon>
        <taxon>Colletotrichum</taxon>
        <taxon>Colletotrichum spaethianum species complex</taxon>
    </lineage>
</organism>
<accession>A0AA37LBD0</accession>
<sequence length="737" mass="79167">MASQPIPRVRRTSQNTQYTSLTWTSYNLSRWIHDVKTYPVQSPQGATILLYAHDNGVTIVWRGGRRFKRTNKKLSTPANEKQNGASDDSVMIIDSDDDEPPAKAGKASAPFTDKPEFEDSEEDGPYPEIIQTLDLSLGTTVLHLAVLPMTPCPAEDAAWGGADVLKEKIVFTVACATNEVYVVTLPLTPPSPESKARPELRSNLLAGKAGSGQWGERVVLLGGQYKHSEGVAMSLIKPKTSTSSDRIREQTGALSTQKPRLVVAAHTREASGTLRLWDVPLDVQPGEASGRINPFQSEYLPSPLSSISFNPTHLTQLLTVASPHAVRIYDYALPSLPPDDQAIGPFPSQGSWLLSMFQPFTRPTSTRKPILDAAWIAHGRAVLALLADGTWGIWDVDGASPLGASILGKNSSGIKGAALTTFSASGHVEGTGPLRTTAGVPRSNGNGEFVPLTPHSRRDAAASLSAAGSLERLVSVRGGITVTPLPGSGSGSADESVVLWIGGLDNVSVIPAVSRFWDAQLRRGSGGGVNLFSGTTPTRMIRLHDLSTGLLGERCCGVGAAVNFAKLKENDGGLQIEVLIMGESRLVIVHESEDTPGTKIGSVVSTRRRLFGDKGKAEPPSAIIVHPRPDQPRNVSFNLSVNKTRSLRAKSSGRDSFDAEDPTHDFTLPIGRPKSGFGFADTLSAAADLQDDVTTRDVEVEMLDILEIDRALEDMEDDRGSGRKKVFFEEDQDRSFH</sequence>
<dbReference type="InterPro" id="IPR015943">
    <property type="entry name" value="WD40/YVTN_repeat-like_dom_sf"/>
</dbReference>
<dbReference type="Gene3D" id="2.130.10.10">
    <property type="entry name" value="YVTN repeat-like/Quinoprotein amine dehydrogenase"/>
    <property type="match status" value="1"/>
</dbReference>
<feature type="compositionally biased region" description="Acidic residues" evidence="1">
    <location>
        <begin position="116"/>
        <end position="125"/>
    </location>
</feature>
<dbReference type="InterPro" id="IPR036322">
    <property type="entry name" value="WD40_repeat_dom_sf"/>
</dbReference>
<proteinExistence type="predicted"/>
<dbReference type="EMBL" id="BQXU01000007">
    <property type="protein sequence ID" value="GKT43439.1"/>
    <property type="molecule type" value="Genomic_DNA"/>
</dbReference>
<reference evidence="2 3" key="1">
    <citation type="submission" date="2022-03" db="EMBL/GenBank/DDBJ databases">
        <title>Genome data of Colletotrichum spp.</title>
        <authorList>
            <person name="Utami Y.D."/>
            <person name="Hiruma K."/>
        </authorList>
    </citation>
    <scope>NUCLEOTIDE SEQUENCE [LARGE SCALE GENOMIC DNA]</scope>
    <source>
        <strain evidence="2 3">MAFF 239500</strain>
    </source>
</reference>
<feature type="compositionally biased region" description="Polar residues" evidence="1">
    <location>
        <begin position="73"/>
        <end position="85"/>
    </location>
</feature>
<dbReference type="Proteomes" id="UP001055115">
    <property type="component" value="Unassembled WGS sequence"/>
</dbReference>
<dbReference type="SUPFAM" id="SSF50978">
    <property type="entry name" value="WD40 repeat-like"/>
    <property type="match status" value="1"/>
</dbReference>
<dbReference type="RefSeq" id="XP_049125789.1">
    <property type="nucleotide sequence ID" value="XM_049269832.1"/>
</dbReference>
<protein>
    <submittedName>
        <fullName evidence="2">Nucleoporin NUP37</fullName>
    </submittedName>
</protein>
<comment type="caution">
    <text evidence="2">The sequence shown here is derived from an EMBL/GenBank/DDBJ whole genome shotgun (WGS) entry which is preliminary data.</text>
</comment>
<dbReference type="AlphaFoldDB" id="A0AA37LBD0"/>
<feature type="region of interest" description="Disordered" evidence="1">
    <location>
        <begin position="715"/>
        <end position="737"/>
    </location>
</feature>
<evidence type="ECO:0000256" key="1">
    <source>
        <dbReference type="SAM" id="MobiDB-lite"/>
    </source>
</evidence>
<dbReference type="GeneID" id="73324422"/>
<name>A0AA37LBD0_9PEZI</name>
<evidence type="ECO:0000313" key="2">
    <source>
        <dbReference type="EMBL" id="GKT43439.1"/>
    </source>
</evidence>
<evidence type="ECO:0000313" key="3">
    <source>
        <dbReference type="Proteomes" id="UP001055115"/>
    </source>
</evidence>
<feature type="compositionally biased region" description="Basic and acidic residues" evidence="1">
    <location>
        <begin position="652"/>
        <end position="664"/>
    </location>
</feature>
<feature type="region of interest" description="Disordered" evidence="1">
    <location>
        <begin position="71"/>
        <end position="125"/>
    </location>
</feature>
<gene>
    <name evidence="2" type="ORF">ColSpa_03620</name>
</gene>
<keyword evidence="3" id="KW-1185">Reference proteome</keyword>
<feature type="region of interest" description="Disordered" evidence="1">
    <location>
        <begin position="650"/>
        <end position="669"/>
    </location>
</feature>